<dbReference type="EMBL" id="JAMYJR010000059">
    <property type="protein sequence ID" value="MCO8277499.1"/>
    <property type="molecule type" value="Genomic_DNA"/>
</dbReference>
<evidence type="ECO:0000256" key="5">
    <source>
        <dbReference type="PROSITE-ProRule" id="PRU10141"/>
    </source>
</evidence>
<protein>
    <submittedName>
        <fullName evidence="9">Serine/threonine protein kinase</fullName>
    </submittedName>
</protein>
<keyword evidence="1" id="KW-0808">Transferase</keyword>
<keyword evidence="7" id="KW-0812">Transmembrane</keyword>
<dbReference type="SMART" id="SM00220">
    <property type="entry name" value="S_TKc"/>
    <property type="match status" value="1"/>
</dbReference>
<keyword evidence="10" id="KW-1185">Reference proteome</keyword>
<reference evidence="9 10" key="1">
    <citation type="submission" date="2022-06" db="EMBL/GenBank/DDBJ databases">
        <title>New Species of the Genus Actinoplanes, ActinopZanes ferrugineus.</title>
        <authorList>
            <person name="Ding P."/>
        </authorList>
    </citation>
    <scope>NUCLEOTIDE SEQUENCE [LARGE SCALE GENOMIC DNA]</scope>
    <source>
        <strain evidence="9 10">TRM88003</strain>
    </source>
</reference>
<keyword evidence="3 9" id="KW-0418">Kinase</keyword>
<keyword evidence="7" id="KW-1133">Transmembrane helix</keyword>
<feature type="binding site" evidence="5">
    <location>
        <position position="40"/>
    </location>
    <ligand>
        <name>ATP</name>
        <dbReference type="ChEBI" id="CHEBI:30616"/>
    </ligand>
</feature>
<proteinExistence type="predicted"/>
<sequence>MTGEEPLGREYLLREEIGRGASAIVRRAGRRSGGPDVAAKLLRPQFAGNRRVRDLLLREEAALRDLHHESIVGLRDLVVENSRIALLTELVDGPNLGGYLAGRGGALPAAEVSGIGAQVAAGLAAAHAQGVVHLDLKPENVLVAHGTDPVRVKISDFGVSALLFEANPAAAGGTPGYIAPEIARGGAATAAADVYALGVLLTELATGSRGRAAALPDGLRALVLSCLATDPRDRPSARSVAATLRSAGADATAQRPTPTGFPYGADPGGTWAGDTRLRSNAHPADAPLATVGSGRDHHRRRRRIAIGAGAGGLAVVAAVVTGIAVSAAAGEHNGAPAPGVTTTTPAAAVTGTTTAPGPVTPTELVATEARDTTRVTFAAHLPGGKGTLYLALRDGVATAYLCDGNRVEAWFSGTVSAGTFDLTGKKGGTLAGRFTDDEATGSVDAKGISTDFTIPRVYKPSGLYKAAGKVRNAEVKGGWIVLPDGSRVGVLSVGDQPQPAPSLEADGLTASVDGEALTVTEVDVDSGSGF</sequence>
<dbReference type="GO" id="GO:0004674">
    <property type="term" value="F:protein serine/threonine kinase activity"/>
    <property type="evidence" value="ECO:0007669"/>
    <property type="project" value="UniProtKB-KW"/>
</dbReference>
<dbReference type="Proteomes" id="UP001523369">
    <property type="component" value="Unassembled WGS sequence"/>
</dbReference>
<comment type="caution">
    <text evidence="9">The sequence shown here is derived from an EMBL/GenBank/DDBJ whole genome shotgun (WGS) entry which is preliminary data.</text>
</comment>
<dbReference type="Pfam" id="PF00069">
    <property type="entry name" value="Pkinase"/>
    <property type="match status" value="1"/>
</dbReference>
<name>A0ABT1E2Z5_9ACTN</name>
<dbReference type="Gene3D" id="1.10.510.10">
    <property type="entry name" value="Transferase(Phosphotransferase) domain 1"/>
    <property type="match status" value="1"/>
</dbReference>
<dbReference type="PROSITE" id="PS50011">
    <property type="entry name" value="PROTEIN_KINASE_DOM"/>
    <property type="match status" value="1"/>
</dbReference>
<dbReference type="PANTHER" id="PTHR43289:SF33">
    <property type="entry name" value="SERINE_THREONINE KINASE 31"/>
    <property type="match status" value="1"/>
</dbReference>
<dbReference type="PROSITE" id="PS00107">
    <property type="entry name" value="PROTEIN_KINASE_ATP"/>
    <property type="match status" value="1"/>
</dbReference>
<feature type="transmembrane region" description="Helical" evidence="7">
    <location>
        <begin position="304"/>
        <end position="329"/>
    </location>
</feature>
<dbReference type="RefSeq" id="WP_253243512.1">
    <property type="nucleotide sequence ID" value="NZ_JAMYJR010000059.1"/>
</dbReference>
<evidence type="ECO:0000256" key="3">
    <source>
        <dbReference type="ARBA" id="ARBA00022777"/>
    </source>
</evidence>
<evidence type="ECO:0000256" key="7">
    <source>
        <dbReference type="SAM" id="Phobius"/>
    </source>
</evidence>
<evidence type="ECO:0000256" key="6">
    <source>
        <dbReference type="SAM" id="MobiDB-lite"/>
    </source>
</evidence>
<dbReference type="InterPro" id="IPR008271">
    <property type="entry name" value="Ser/Thr_kinase_AS"/>
</dbReference>
<organism evidence="9 10">
    <name type="scientific">Paractinoplanes aksuensis</name>
    <dbReference type="NCBI Taxonomy" id="2939490"/>
    <lineage>
        <taxon>Bacteria</taxon>
        <taxon>Bacillati</taxon>
        <taxon>Actinomycetota</taxon>
        <taxon>Actinomycetes</taxon>
        <taxon>Micromonosporales</taxon>
        <taxon>Micromonosporaceae</taxon>
        <taxon>Paractinoplanes</taxon>
    </lineage>
</organism>
<gene>
    <name evidence="9" type="ORF">M1L60_43660</name>
</gene>
<dbReference type="PANTHER" id="PTHR43289">
    <property type="entry name" value="MITOGEN-ACTIVATED PROTEIN KINASE KINASE KINASE 20-RELATED"/>
    <property type="match status" value="1"/>
</dbReference>
<evidence type="ECO:0000256" key="2">
    <source>
        <dbReference type="ARBA" id="ARBA00022741"/>
    </source>
</evidence>
<evidence type="ECO:0000313" key="9">
    <source>
        <dbReference type="EMBL" id="MCO8277499.1"/>
    </source>
</evidence>
<evidence type="ECO:0000313" key="10">
    <source>
        <dbReference type="Proteomes" id="UP001523369"/>
    </source>
</evidence>
<dbReference type="SUPFAM" id="SSF56112">
    <property type="entry name" value="Protein kinase-like (PK-like)"/>
    <property type="match status" value="1"/>
</dbReference>
<keyword evidence="4 5" id="KW-0067">ATP-binding</keyword>
<dbReference type="PROSITE" id="PS00108">
    <property type="entry name" value="PROTEIN_KINASE_ST"/>
    <property type="match status" value="1"/>
</dbReference>
<keyword evidence="2 5" id="KW-0547">Nucleotide-binding</keyword>
<evidence type="ECO:0000259" key="8">
    <source>
        <dbReference type="PROSITE" id="PS50011"/>
    </source>
</evidence>
<evidence type="ECO:0000256" key="4">
    <source>
        <dbReference type="ARBA" id="ARBA00022840"/>
    </source>
</evidence>
<dbReference type="CDD" id="cd14014">
    <property type="entry name" value="STKc_PknB_like"/>
    <property type="match status" value="1"/>
</dbReference>
<dbReference type="InterPro" id="IPR017441">
    <property type="entry name" value="Protein_kinase_ATP_BS"/>
</dbReference>
<feature type="domain" description="Protein kinase" evidence="8">
    <location>
        <begin position="11"/>
        <end position="244"/>
    </location>
</feature>
<accession>A0ABT1E2Z5</accession>
<dbReference type="InterPro" id="IPR000719">
    <property type="entry name" value="Prot_kinase_dom"/>
</dbReference>
<evidence type="ECO:0000256" key="1">
    <source>
        <dbReference type="ARBA" id="ARBA00022679"/>
    </source>
</evidence>
<keyword evidence="7" id="KW-0472">Membrane</keyword>
<keyword evidence="9" id="KW-0723">Serine/threonine-protein kinase</keyword>
<feature type="region of interest" description="Disordered" evidence="6">
    <location>
        <begin position="245"/>
        <end position="266"/>
    </location>
</feature>
<dbReference type="InterPro" id="IPR011009">
    <property type="entry name" value="Kinase-like_dom_sf"/>
</dbReference>